<dbReference type="InterPro" id="IPR007995">
    <property type="entry name" value="DUF742"/>
</dbReference>
<dbReference type="PANTHER" id="PTHR36221">
    <property type="entry name" value="DUF742 DOMAIN-CONTAINING PROTEIN"/>
    <property type="match status" value="1"/>
</dbReference>
<organism evidence="2 3">
    <name type="scientific">Amycolatopsis antarctica</name>
    <dbReference type="NCBI Taxonomy" id="1854586"/>
    <lineage>
        <taxon>Bacteria</taxon>
        <taxon>Bacillati</taxon>
        <taxon>Actinomycetota</taxon>
        <taxon>Actinomycetes</taxon>
        <taxon>Pseudonocardiales</taxon>
        <taxon>Pseudonocardiaceae</taxon>
        <taxon>Amycolatopsis</taxon>
    </lineage>
</organism>
<protein>
    <recommendedName>
        <fullName evidence="4">DUF742 domain-containing protein</fullName>
    </recommendedName>
</protein>
<feature type="region of interest" description="Disordered" evidence="1">
    <location>
        <begin position="1"/>
        <end position="74"/>
    </location>
</feature>
<gene>
    <name evidence="2" type="ORF">CFN78_16165</name>
</gene>
<dbReference type="Proteomes" id="UP000242444">
    <property type="component" value="Unassembled WGS sequence"/>
</dbReference>
<dbReference type="AlphaFoldDB" id="A0A263D1K7"/>
<dbReference type="InParanoid" id="A0A263D1K7"/>
<comment type="caution">
    <text evidence="2">The sequence shown here is derived from an EMBL/GenBank/DDBJ whole genome shotgun (WGS) entry which is preliminary data.</text>
</comment>
<name>A0A263D1K7_9PSEU</name>
<reference evidence="2 3" key="1">
    <citation type="submission" date="2017-07" db="EMBL/GenBank/DDBJ databases">
        <title>Amycolatopsis antarcticus sp. nov., isolated from the surface of an Antarcticus brown macroalga.</title>
        <authorList>
            <person name="Wang J."/>
            <person name="Leiva S."/>
            <person name="Huang J."/>
            <person name="Huang Y."/>
        </authorList>
    </citation>
    <scope>NUCLEOTIDE SEQUENCE [LARGE SCALE GENOMIC DNA]</scope>
    <source>
        <strain evidence="2 3">AU-G6</strain>
    </source>
</reference>
<keyword evidence="3" id="KW-1185">Reference proteome</keyword>
<feature type="compositionally biased region" description="Basic and acidic residues" evidence="1">
    <location>
        <begin position="1"/>
        <end position="11"/>
    </location>
</feature>
<evidence type="ECO:0008006" key="4">
    <source>
        <dbReference type="Google" id="ProtNLM"/>
    </source>
</evidence>
<evidence type="ECO:0000256" key="1">
    <source>
        <dbReference type="SAM" id="MobiDB-lite"/>
    </source>
</evidence>
<evidence type="ECO:0000313" key="2">
    <source>
        <dbReference type="EMBL" id="OZM72079.1"/>
    </source>
</evidence>
<accession>A0A263D1K7</accession>
<dbReference type="PANTHER" id="PTHR36221:SF1">
    <property type="entry name" value="DUF742 DOMAIN-CONTAINING PROTEIN"/>
    <property type="match status" value="1"/>
</dbReference>
<dbReference type="OrthoDB" id="4244884at2"/>
<dbReference type="EMBL" id="NKYE01000009">
    <property type="protein sequence ID" value="OZM72079.1"/>
    <property type="molecule type" value="Genomic_DNA"/>
</dbReference>
<evidence type="ECO:0000313" key="3">
    <source>
        <dbReference type="Proteomes" id="UP000242444"/>
    </source>
</evidence>
<feature type="compositionally biased region" description="Basic and acidic residues" evidence="1">
    <location>
        <begin position="48"/>
        <end position="68"/>
    </location>
</feature>
<dbReference type="Pfam" id="PF05331">
    <property type="entry name" value="DUF742"/>
    <property type="match status" value="1"/>
</dbReference>
<sequence length="189" mass="20839">MCYAGRREVPRGVRAVRTDSAPKPTVRSWTRRRVIELPGRAVDGPSDGGRRDRRLGERPARPPEREGEAEVGEPDDIASGLVRPYFRTRGRTRSSRELQIESLVSTTDAGRRLDEVRSLEHREICRLCSGTRSVAEVAALLRVPLGVARVLIGDTADLGLVRIHGATSEPGGRPSVDFMQRVLRGLQGL</sequence>
<proteinExistence type="predicted"/>